<evidence type="ECO:0000256" key="2">
    <source>
        <dbReference type="SAM" id="Coils"/>
    </source>
</evidence>
<gene>
    <name evidence="4" type="ordered locus">CBUA0039</name>
</gene>
<proteinExistence type="inferred from homology"/>
<protein>
    <submittedName>
        <fullName evidence="4">Plasmid replication initiation protein</fullName>
    </submittedName>
</protein>
<name>Q839Z7_COXBU</name>
<dbReference type="Pfam" id="PF01051">
    <property type="entry name" value="Rep3_N"/>
    <property type="match status" value="1"/>
</dbReference>
<dbReference type="RefSeq" id="NP_819054.2">
    <property type="nucleotide sequence ID" value="NC_004704.2"/>
</dbReference>
<feature type="domain" description="Initiator Rep protein WH1" evidence="3">
    <location>
        <begin position="33"/>
        <end position="176"/>
    </location>
</feature>
<dbReference type="Gene3D" id="1.10.10.10">
    <property type="entry name" value="Winged helix-like DNA-binding domain superfamily/Winged helix DNA-binding domain"/>
    <property type="match status" value="2"/>
</dbReference>
<dbReference type="InterPro" id="IPR000525">
    <property type="entry name" value="Initiator_Rep_WH1"/>
</dbReference>
<dbReference type="EnsemblBacteria" id="AAO91614">
    <property type="protein sequence ID" value="AAO91614"/>
    <property type="gene ID" value="CBUA0039"/>
</dbReference>
<geneLocation type="plasmid" evidence="4 5">
    <name>pQpH1</name>
</geneLocation>
<feature type="coiled-coil region" evidence="2">
    <location>
        <begin position="336"/>
        <end position="365"/>
    </location>
</feature>
<accession>Q839Z7</accession>
<evidence type="ECO:0000313" key="4">
    <source>
        <dbReference type="EMBL" id="AAO91614.2"/>
    </source>
</evidence>
<dbReference type="InterPro" id="IPR036388">
    <property type="entry name" value="WH-like_DNA-bd_sf"/>
</dbReference>
<dbReference type="Pfam" id="PF21205">
    <property type="entry name" value="Rep3_C"/>
    <property type="match status" value="1"/>
</dbReference>
<keyword evidence="4" id="KW-0614">Plasmid</keyword>
<dbReference type="InterPro" id="IPR036390">
    <property type="entry name" value="WH_DNA-bd_sf"/>
</dbReference>
<dbReference type="OrthoDB" id="9122127at2"/>
<dbReference type="EMBL" id="AE016829">
    <property type="protein sequence ID" value="AAO91614.2"/>
    <property type="molecule type" value="Genomic_DNA"/>
</dbReference>
<keyword evidence="2" id="KW-0175">Coiled coil</keyword>
<dbReference type="KEGG" id="cbu:CBUA0039"/>
<dbReference type="GeneID" id="1207869"/>
<dbReference type="Proteomes" id="UP000002671">
    <property type="component" value="Plasmid pQpH1"/>
</dbReference>
<dbReference type="AlphaFoldDB" id="Q839Z7"/>
<evidence type="ECO:0000256" key="1">
    <source>
        <dbReference type="ARBA" id="ARBA00038283"/>
    </source>
</evidence>
<dbReference type="RefSeq" id="WP_078378003.1">
    <property type="nucleotide sequence ID" value="NC_004704.2"/>
</dbReference>
<dbReference type="HOGENOM" id="CLU_051173_0_0_6"/>
<organism evidence="4 5">
    <name type="scientific">Coxiella burnetii (strain RSA 493 / Nine Mile phase I)</name>
    <dbReference type="NCBI Taxonomy" id="227377"/>
    <lineage>
        <taxon>Bacteria</taxon>
        <taxon>Pseudomonadati</taxon>
        <taxon>Pseudomonadota</taxon>
        <taxon>Gammaproteobacteria</taxon>
        <taxon>Legionellales</taxon>
        <taxon>Coxiellaceae</taxon>
        <taxon>Coxiella</taxon>
    </lineage>
</organism>
<evidence type="ECO:0000259" key="3">
    <source>
        <dbReference type="Pfam" id="PF01051"/>
    </source>
</evidence>
<dbReference type="GO" id="GO:0003887">
    <property type="term" value="F:DNA-directed DNA polymerase activity"/>
    <property type="evidence" value="ECO:0007669"/>
    <property type="project" value="InterPro"/>
</dbReference>
<dbReference type="eggNOG" id="COG5527">
    <property type="taxonomic scope" value="Bacteria"/>
</dbReference>
<comment type="similarity">
    <text evidence="1">Belongs to the initiator RepB protein family.</text>
</comment>
<sequence length="449" mass="52267">MTPNPELPDWSLSQILMEKRMNLAVATDKRVELKKHVNAIHCSNNLTLVQRKLFNALLFNAYPELPYKLKFQISAKDLCKLIGYNSNDYGKLKRALLGLITTAIEWNVIDCDTGKEKNWKASSILSAAQLAEGVCTYEYSHIMKELLFQPEIYGRIDVKTMSKFKSSYGLALYENCIRYQRLSQTPWFPLDVFRKLMGVLGGKYTSFKDFKKRVLNIAVNEVNNLSQIQVLPEIERQNQKVTKIRFKLNKKHLASSEKISNLINAELEETLTNTFSLSPLLIRDLLTEYDIAFIREKVNIIINSSSFQEGKIRGLSGYLIDSLRKDYKASKSSQMLISEARMKRKLEEEAEKEREERRRNRYEKYVKDKINKYLTLLTDAEKDALVMDFEVELKSNKSNKVFYSWYKKNGFEHVGVKACFHNFVKEHKKQHMGGILSFEEFISLVDEYT</sequence>
<reference evidence="4 5" key="1">
    <citation type="journal article" date="2003" name="Proc. Natl. Acad. Sci. U.S.A.">
        <title>Complete genome sequence of the Q-fever pathogen, Coxiella burnetii.</title>
        <authorList>
            <person name="Seshadri R."/>
            <person name="Paulsen I.T."/>
            <person name="Eisen J.A."/>
            <person name="Read T.D."/>
            <person name="Nelson K.E."/>
            <person name="Nelson W.C."/>
            <person name="Ward N.L."/>
            <person name="Tettelin H."/>
            <person name="Davidsen T.M."/>
            <person name="Beanan M.J."/>
            <person name="Deboy R.T."/>
            <person name="Daugherty S.C."/>
            <person name="Brinkac L.M."/>
            <person name="Madupu R."/>
            <person name="Dodson R.J."/>
            <person name="Khouri H.M."/>
            <person name="Lee K.H."/>
            <person name="Carty H.A."/>
            <person name="Scanlan D."/>
            <person name="Heinzen R.A."/>
            <person name="Thompson H.A."/>
            <person name="Samuel J.E."/>
            <person name="Fraser C.M."/>
            <person name="Heidelberg J.F."/>
        </authorList>
    </citation>
    <scope>NUCLEOTIDE SEQUENCE [LARGE SCALE GENOMIC DNA]</scope>
    <source>
        <strain evidence="5">RSA 493 / Nine Mile phase I</strain>
        <plasmid evidence="5">pQpH1</plasmid>
    </source>
</reference>
<dbReference type="GO" id="GO:0006270">
    <property type="term" value="P:DNA replication initiation"/>
    <property type="evidence" value="ECO:0007669"/>
    <property type="project" value="InterPro"/>
</dbReference>
<keyword evidence="5" id="KW-1185">Reference proteome</keyword>
<dbReference type="PATRIC" id="fig|227377.7.peg.2131"/>
<dbReference type="SUPFAM" id="SSF46785">
    <property type="entry name" value="Winged helix' DNA-binding domain"/>
    <property type="match status" value="2"/>
</dbReference>
<evidence type="ECO:0000313" key="5">
    <source>
        <dbReference type="Proteomes" id="UP000002671"/>
    </source>
</evidence>